<dbReference type="EMBL" id="KQ460779">
    <property type="protein sequence ID" value="KPJ12386.1"/>
    <property type="molecule type" value="Genomic_DNA"/>
</dbReference>
<comment type="subcellular location">
    <subcellularLocation>
        <location evidence="1">Membrane</location>
        <topology evidence="1">Multi-pass membrane protein</topology>
    </subcellularLocation>
</comment>
<keyword evidence="5 7" id="KW-0472">Membrane</keyword>
<dbReference type="InterPro" id="IPR008795">
    <property type="entry name" value="Prominin"/>
</dbReference>
<evidence type="ECO:0000313" key="8">
    <source>
        <dbReference type="EMBL" id="KPJ12386.1"/>
    </source>
</evidence>
<keyword evidence="4 7" id="KW-1133">Transmembrane helix</keyword>
<evidence type="ECO:0000313" key="9">
    <source>
        <dbReference type="Proteomes" id="UP000053240"/>
    </source>
</evidence>
<organism evidence="8 9">
    <name type="scientific">Papilio machaon</name>
    <name type="common">Old World swallowtail butterfly</name>
    <dbReference type="NCBI Taxonomy" id="76193"/>
    <lineage>
        <taxon>Eukaryota</taxon>
        <taxon>Metazoa</taxon>
        <taxon>Ecdysozoa</taxon>
        <taxon>Arthropoda</taxon>
        <taxon>Hexapoda</taxon>
        <taxon>Insecta</taxon>
        <taxon>Pterygota</taxon>
        <taxon>Neoptera</taxon>
        <taxon>Endopterygota</taxon>
        <taxon>Lepidoptera</taxon>
        <taxon>Glossata</taxon>
        <taxon>Ditrysia</taxon>
        <taxon>Papilionoidea</taxon>
        <taxon>Papilionidae</taxon>
        <taxon>Papilioninae</taxon>
        <taxon>Papilio</taxon>
    </lineage>
</organism>
<feature type="transmembrane region" description="Helical" evidence="7">
    <location>
        <begin position="43"/>
        <end position="67"/>
    </location>
</feature>
<dbReference type="GO" id="GO:0016020">
    <property type="term" value="C:membrane"/>
    <property type="evidence" value="ECO:0007669"/>
    <property type="project" value="UniProtKB-SubCell"/>
</dbReference>
<evidence type="ECO:0000256" key="5">
    <source>
        <dbReference type="ARBA" id="ARBA00023136"/>
    </source>
</evidence>
<keyword evidence="3 7" id="KW-0812">Transmembrane</keyword>
<evidence type="ECO:0000256" key="3">
    <source>
        <dbReference type="ARBA" id="ARBA00022692"/>
    </source>
</evidence>
<evidence type="ECO:0000256" key="1">
    <source>
        <dbReference type="ARBA" id="ARBA00004141"/>
    </source>
</evidence>
<name>A0A194R939_PAPMA</name>
<sequence length="613" mass="68230">MCLLLWGGCGGGLVSVSDGHVEVAPLREHWRPLLAHYAGPASALILAALFAAALPLAGLFWCCCQWCRVGRRRRPFDRKYDACIKGILAILLIGLLTLFLFGVVCAFATDSQVESGSAGAPAALRRGLRDTRVFLNATQAHARHLLVDNYSELERRLNAMLTYSGVLMSQQLSEESGSAAVGRLEALLRQLPAARTALRDVRERTHALREHAQRLNAGLRKVKALLLQTLNDCEQPKCRELKDKYKIGQLDTEIQYSQMPDVSAVLGELGALLDGNLTAEVARGLEAVRGLQRGLRAAVEERAPHLQSALADTGRRLRALAERVSALAGEAGERVAQHAAAADWLQAALDRHSGYWRHTGRAAAACLLLVTCLLAWGLVCGVCGKRPDMENLQQIYETVTMLRDRLRSNYSSLREGINFLVHETTQAEVFLNNQGPELVQNLTEKFASAVSEQLREYARRVQRAARRDVGRCGPVSHAYNATRDAACRALLMPVNGYWISLAWCVVLFVPLLLVSGRLARLYRHADPYPGPLVEAEYLYDAYADRDNVPLANGSKRSTLDIEGKIAECCNGCHLCRMRRIRRRRRTFAPLQRRTYHALYKMPLTFQRFKKTYI</sequence>
<gene>
    <name evidence="8" type="ORF">RR48_11642</name>
</gene>
<dbReference type="Proteomes" id="UP000053240">
    <property type="component" value="Unassembled WGS sequence"/>
</dbReference>
<evidence type="ECO:0000256" key="7">
    <source>
        <dbReference type="SAM" id="Phobius"/>
    </source>
</evidence>
<dbReference type="Pfam" id="PF05478">
    <property type="entry name" value="Prominin"/>
    <property type="match status" value="2"/>
</dbReference>
<feature type="transmembrane region" description="Helical" evidence="7">
    <location>
        <begin position="496"/>
        <end position="514"/>
    </location>
</feature>
<dbReference type="AlphaFoldDB" id="A0A194R939"/>
<dbReference type="PANTHER" id="PTHR22730">
    <property type="entry name" value="PROMININ PROM PROTEIN"/>
    <property type="match status" value="1"/>
</dbReference>
<dbReference type="FunCoup" id="A0A194R939">
    <property type="interactions" value="62"/>
</dbReference>
<protein>
    <submittedName>
        <fullName evidence="8">Prominin-1-A</fullName>
    </submittedName>
</protein>
<reference evidence="8 9" key="1">
    <citation type="journal article" date="2015" name="Nat. Commun.">
        <title>Outbred genome sequencing and CRISPR/Cas9 gene editing in butterflies.</title>
        <authorList>
            <person name="Li X."/>
            <person name="Fan D."/>
            <person name="Zhang W."/>
            <person name="Liu G."/>
            <person name="Zhang L."/>
            <person name="Zhao L."/>
            <person name="Fang X."/>
            <person name="Chen L."/>
            <person name="Dong Y."/>
            <person name="Chen Y."/>
            <person name="Ding Y."/>
            <person name="Zhao R."/>
            <person name="Feng M."/>
            <person name="Zhu Y."/>
            <person name="Feng Y."/>
            <person name="Jiang X."/>
            <person name="Zhu D."/>
            <person name="Xiang H."/>
            <person name="Feng X."/>
            <person name="Li S."/>
            <person name="Wang J."/>
            <person name="Zhang G."/>
            <person name="Kronforst M.R."/>
            <person name="Wang W."/>
        </authorList>
    </citation>
    <scope>NUCLEOTIDE SEQUENCE [LARGE SCALE GENOMIC DNA]</scope>
    <source>
        <strain evidence="8">Ya'a_city_454_Pm</strain>
        <tissue evidence="8">Whole body</tissue>
    </source>
</reference>
<dbReference type="InParanoid" id="A0A194R939"/>
<keyword evidence="9" id="KW-1185">Reference proteome</keyword>
<comment type="similarity">
    <text evidence="2">Belongs to the prominin family.</text>
</comment>
<proteinExistence type="inferred from homology"/>
<evidence type="ECO:0000256" key="4">
    <source>
        <dbReference type="ARBA" id="ARBA00022989"/>
    </source>
</evidence>
<keyword evidence="6" id="KW-0325">Glycoprotein</keyword>
<evidence type="ECO:0000256" key="2">
    <source>
        <dbReference type="ARBA" id="ARBA00006058"/>
    </source>
</evidence>
<accession>A0A194R939</accession>
<dbReference type="PANTHER" id="PTHR22730:SF1">
    <property type="entry name" value="PROMININ-LIKE PROTEIN"/>
    <property type="match status" value="1"/>
</dbReference>
<dbReference type="STRING" id="76193.A0A194R939"/>
<feature type="transmembrane region" description="Helical" evidence="7">
    <location>
        <begin position="87"/>
        <end position="109"/>
    </location>
</feature>
<evidence type="ECO:0000256" key="6">
    <source>
        <dbReference type="ARBA" id="ARBA00023180"/>
    </source>
</evidence>